<dbReference type="AlphaFoldDB" id="A0A8K0C8L0"/>
<comment type="caution">
    <text evidence="4">The sequence shown here is derived from an EMBL/GenBank/DDBJ whole genome shotgun (WGS) entry which is preliminary data.</text>
</comment>
<dbReference type="GO" id="GO:0016020">
    <property type="term" value="C:membrane"/>
    <property type="evidence" value="ECO:0007669"/>
    <property type="project" value="GOC"/>
</dbReference>
<evidence type="ECO:0000256" key="3">
    <source>
        <dbReference type="SAM" id="Phobius"/>
    </source>
</evidence>
<accession>A0A8K0C8L0</accession>
<dbReference type="EMBL" id="VTPC01090903">
    <property type="protein sequence ID" value="KAF2880821.1"/>
    <property type="molecule type" value="Genomic_DNA"/>
</dbReference>
<reference evidence="4" key="1">
    <citation type="submission" date="2019-08" db="EMBL/GenBank/DDBJ databases">
        <title>The genome of the North American firefly Photinus pyralis.</title>
        <authorList>
            <consortium name="Photinus pyralis genome working group"/>
            <person name="Fallon T.R."/>
            <person name="Sander Lower S.E."/>
            <person name="Weng J.-K."/>
        </authorList>
    </citation>
    <scope>NUCLEOTIDE SEQUENCE</scope>
    <source>
        <strain evidence="4">TRF0915ILg1</strain>
        <tissue evidence="4">Whole body</tissue>
    </source>
</reference>
<evidence type="ECO:0000256" key="2">
    <source>
        <dbReference type="ARBA" id="ARBA00012176"/>
    </source>
</evidence>
<dbReference type="OrthoDB" id="440160at2759"/>
<dbReference type="GO" id="GO:0005783">
    <property type="term" value="C:endoplasmic reticulum"/>
    <property type="evidence" value="ECO:0007669"/>
    <property type="project" value="TreeGrafter"/>
</dbReference>
<dbReference type="Proteomes" id="UP000801492">
    <property type="component" value="Unassembled WGS sequence"/>
</dbReference>
<name>A0A8K0C8L0_IGNLU</name>
<sequence length="302" mass="35416">MSEMNETNIAHELSYWRILSITFLELYDHLFERVKDYTKEAVEHLILASIIYIVLCILLYAGIAQWEVITFQKGVKNPRRVLIIIAHPDDECMFFGPTVLNFTRNNCLVYLLCLSTGTNYGMGKIRKNELYKSCKVLGIDESSILIHNHTLLPDCQKTKWPVELVAHLILNKVETYNIDTLITFDKHGVSNHINHCSIYYAIAYLCIEKQLPADCRVYVLESVSIVRKYWLILDIPLSFLLSRNRFILNSTDRQIIRTAMKQHESQLVWFRRLYLLFSRYTVINTLQEMDITDIELDLELED</sequence>
<comment type="similarity">
    <text evidence="1">Belongs to the PIGL family.</text>
</comment>
<dbReference type="GO" id="GO:0000225">
    <property type="term" value="F:N-acetylglucosaminylphosphatidylinositol deacetylase activity"/>
    <property type="evidence" value="ECO:0007669"/>
    <property type="project" value="UniProtKB-EC"/>
</dbReference>
<keyword evidence="3" id="KW-0472">Membrane</keyword>
<keyword evidence="5" id="KW-1185">Reference proteome</keyword>
<dbReference type="GO" id="GO:0006506">
    <property type="term" value="P:GPI anchor biosynthetic process"/>
    <property type="evidence" value="ECO:0007669"/>
    <property type="project" value="UniProtKB-UniPathway"/>
</dbReference>
<dbReference type="SUPFAM" id="SSF102588">
    <property type="entry name" value="LmbE-like"/>
    <property type="match status" value="1"/>
</dbReference>
<organism evidence="4 5">
    <name type="scientific">Ignelater luminosus</name>
    <name type="common">Cucubano</name>
    <name type="synonym">Pyrophorus luminosus</name>
    <dbReference type="NCBI Taxonomy" id="2038154"/>
    <lineage>
        <taxon>Eukaryota</taxon>
        <taxon>Metazoa</taxon>
        <taxon>Ecdysozoa</taxon>
        <taxon>Arthropoda</taxon>
        <taxon>Hexapoda</taxon>
        <taxon>Insecta</taxon>
        <taxon>Pterygota</taxon>
        <taxon>Neoptera</taxon>
        <taxon>Endopterygota</taxon>
        <taxon>Coleoptera</taxon>
        <taxon>Polyphaga</taxon>
        <taxon>Elateriformia</taxon>
        <taxon>Elateroidea</taxon>
        <taxon>Elateridae</taxon>
        <taxon>Agrypninae</taxon>
        <taxon>Pyrophorini</taxon>
        <taxon>Ignelater</taxon>
    </lineage>
</organism>
<dbReference type="PANTHER" id="PTHR12993:SF11">
    <property type="entry name" value="N-ACETYLGLUCOSAMINYL-PHOSPHATIDYLINOSITOL DE-N-ACETYLASE"/>
    <property type="match status" value="1"/>
</dbReference>
<dbReference type="InterPro" id="IPR003737">
    <property type="entry name" value="GlcNAc_PI_deacetylase-related"/>
</dbReference>
<dbReference type="UniPathway" id="UPA00196"/>
<proteinExistence type="inferred from homology"/>
<dbReference type="Gene3D" id="3.40.50.10320">
    <property type="entry name" value="LmbE-like"/>
    <property type="match status" value="1"/>
</dbReference>
<evidence type="ECO:0000313" key="4">
    <source>
        <dbReference type="EMBL" id="KAF2880821.1"/>
    </source>
</evidence>
<keyword evidence="3" id="KW-0812">Transmembrane</keyword>
<evidence type="ECO:0000313" key="5">
    <source>
        <dbReference type="Proteomes" id="UP000801492"/>
    </source>
</evidence>
<evidence type="ECO:0000256" key="1">
    <source>
        <dbReference type="ARBA" id="ARBA00006066"/>
    </source>
</evidence>
<dbReference type="PANTHER" id="PTHR12993">
    <property type="entry name" value="N-ACETYLGLUCOSAMINYL-PHOSPHATIDYLINOSITOL DE-N-ACETYLASE-RELATED"/>
    <property type="match status" value="1"/>
</dbReference>
<dbReference type="EC" id="3.5.1.89" evidence="2"/>
<protein>
    <recommendedName>
        <fullName evidence="2">N-acetylglucosaminylphosphatidylinositol deacetylase</fullName>
        <ecNumber evidence="2">3.5.1.89</ecNumber>
    </recommendedName>
</protein>
<gene>
    <name evidence="4" type="ORF">ILUMI_25354</name>
</gene>
<dbReference type="InterPro" id="IPR024078">
    <property type="entry name" value="LmbE-like_dom_sf"/>
</dbReference>
<keyword evidence="3" id="KW-1133">Transmembrane helix</keyword>
<dbReference type="Pfam" id="PF02585">
    <property type="entry name" value="PIG-L"/>
    <property type="match status" value="1"/>
</dbReference>
<feature type="transmembrane region" description="Helical" evidence="3">
    <location>
        <begin position="45"/>
        <end position="63"/>
    </location>
</feature>